<dbReference type="AlphaFoldDB" id="A0A0C3G964"/>
<dbReference type="GO" id="GO:0008840">
    <property type="term" value="F:4-hydroxy-tetrahydrodipicolinate synthase activity"/>
    <property type="evidence" value="ECO:0007669"/>
    <property type="project" value="TreeGrafter"/>
</dbReference>
<evidence type="ECO:0000313" key="6">
    <source>
        <dbReference type="Proteomes" id="UP000054166"/>
    </source>
</evidence>
<proteinExistence type="inferred from homology"/>
<dbReference type="HOGENOM" id="CLU_049343_0_2_1"/>
<dbReference type="Pfam" id="PF00701">
    <property type="entry name" value="DHDPS"/>
    <property type="match status" value="1"/>
</dbReference>
<accession>A0A0C3G964</accession>
<dbReference type="SMART" id="SM01130">
    <property type="entry name" value="DHDPS"/>
    <property type="match status" value="1"/>
</dbReference>
<dbReference type="Proteomes" id="UP000054166">
    <property type="component" value="Unassembled WGS sequence"/>
</dbReference>
<evidence type="ECO:0000256" key="3">
    <source>
        <dbReference type="PIRSR" id="PIRSR001365-1"/>
    </source>
</evidence>
<feature type="active site" description="Schiff-base intermediate with substrate" evidence="3">
    <location>
        <position position="186"/>
    </location>
</feature>
<reference evidence="6" key="2">
    <citation type="submission" date="2015-01" db="EMBL/GenBank/DDBJ databases">
        <title>Evolutionary Origins and Diversification of the Mycorrhizal Mutualists.</title>
        <authorList>
            <consortium name="DOE Joint Genome Institute"/>
            <consortium name="Mycorrhizal Genomics Consortium"/>
            <person name="Kohler A."/>
            <person name="Kuo A."/>
            <person name="Nagy L.G."/>
            <person name="Floudas D."/>
            <person name="Copeland A."/>
            <person name="Barry K.W."/>
            <person name="Cichocki N."/>
            <person name="Veneault-Fourrey C."/>
            <person name="LaButti K."/>
            <person name="Lindquist E.A."/>
            <person name="Lipzen A."/>
            <person name="Lundell T."/>
            <person name="Morin E."/>
            <person name="Murat C."/>
            <person name="Riley R."/>
            <person name="Ohm R."/>
            <person name="Sun H."/>
            <person name="Tunlid A."/>
            <person name="Henrissat B."/>
            <person name="Grigoriev I.V."/>
            <person name="Hibbett D.S."/>
            <person name="Martin F."/>
        </authorList>
    </citation>
    <scope>NUCLEOTIDE SEQUENCE [LARGE SCALE GENOMIC DNA]</scope>
    <source>
        <strain evidence="6">F 1598</strain>
    </source>
</reference>
<dbReference type="STRING" id="765440.A0A0C3G964"/>
<evidence type="ECO:0000256" key="1">
    <source>
        <dbReference type="ARBA" id="ARBA00023239"/>
    </source>
</evidence>
<name>A0A0C3G964_PILCF</name>
<keyword evidence="1 2" id="KW-0456">Lyase</keyword>
<feature type="binding site" evidence="4">
    <location>
        <position position="242"/>
    </location>
    <ligand>
        <name>pyruvate</name>
        <dbReference type="ChEBI" id="CHEBI:15361"/>
    </ligand>
</feature>
<sequence length="347" mass="36899">MPINGNGTHRPVSRPLAPGIYAPIPSFFLPESEDLDIPSFEAQVIRLANAGVGPLLAGSMGEAIHLSHEERFVLIKAARQALDNAGFDHVPIMAGTGAGSTRETVELCKEAAEAGADYAIAIASGYFAGTLAGNRKALKEFWTEISAKSPIPILIYNYPGASGGIDLDSDLITELAINSPNLAGVKLTCGNVGKLTRICATVSDISFTQRCPRKNPDAPFLVFGGFADFILSSTYANGHGAIIGLANVAPHAAVKLFQISQQTLKDRSLLPEAQRLQGILARGDFTIAKTSISGTKYLLEKLYGYGGRPRRPLPPIEVNEAEALWAHPHVQDLVKLEKESGGQFIGS</sequence>
<evidence type="ECO:0000313" key="5">
    <source>
        <dbReference type="EMBL" id="KIM87171.1"/>
    </source>
</evidence>
<dbReference type="PIRSF" id="PIRSF001365">
    <property type="entry name" value="DHDPS"/>
    <property type="match status" value="1"/>
</dbReference>
<comment type="similarity">
    <text evidence="2">Belongs to the DapA family.</text>
</comment>
<dbReference type="InterPro" id="IPR013785">
    <property type="entry name" value="Aldolase_TIM"/>
</dbReference>
<feature type="active site" description="Proton donor/acceptor" evidence="3">
    <location>
        <position position="156"/>
    </location>
</feature>
<dbReference type="CDD" id="cd00408">
    <property type="entry name" value="DHDPS-like"/>
    <property type="match status" value="1"/>
</dbReference>
<dbReference type="PANTHER" id="PTHR12128:SF66">
    <property type="entry name" value="4-HYDROXY-2-OXOGLUTARATE ALDOLASE, MITOCHONDRIAL"/>
    <property type="match status" value="1"/>
</dbReference>
<dbReference type="InParanoid" id="A0A0C3G964"/>
<organism evidence="5 6">
    <name type="scientific">Piloderma croceum (strain F 1598)</name>
    <dbReference type="NCBI Taxonomy" id="765440"/>
    <lineage>
        <taxon>Eukaryota</taxon>
        <taxon>Fungi</taxon>
        <taxon>Dikarya</taxon>
        <taxon>Basidiomycota</taxon>
        <taxon>Agaricomycotina</taxon>
        <taxon>Agaricomycetes</taxon>
        <taxon>Agaricomycetidae</taxon>
        <taxon>Atheliales</taxon>
        <taxon>Atheliaceae</taxon>
        <taxon>Piloderma</taxon>
    </lineage>
</organism>
<keyword evidence="6" id="KW-1185">Reference proteome</keyword>
<evidence type="ECO:0008006" key="7">
    <source>
        <dbReference type="Google" id="ProtNLM"/>
    </source>
</evidence>
<dbReference type="SUPFAM" id="SSF51569">
    <property type="entry name" value="Aldolase"/>
    <property type="match status" value="1"/>
</dbReference>
<gene>
    <name evidence="5" type="ORF">PILCRDRAFT_815641</name>
</gene>
<evidence type="ECO:0000256" key="4">
    <source>
        <dbReference type="PIRSR" id="PIRSR001365-2"/>
    </source>
</evidence>
<dbReference type="OrthoDB" id="191315at2759"/>
<reference evidence="5 6" key="1">
    <citation type="submission" date="2014-04" db="EMBL/GenBank/DDBJ databases">
        <authorList>
            <consortium name="DOE Joint Genome Institute"/>
            <person name="Kuo A."/>
            <person name="Tarkka M."/>
            <person name="Buscot F."/>
            <person name="Kohler A."/>
            <person name="Nagy L.G."/>
            <person name="Floudas D."/>
            <person name="Copeland A."/>
            <person name="Barry K.W."/>
            <person name="Cichocki N."/>
            <person name="Veneault-Fourrey C."/>
            <person name="LaButti K."/>
            <person name="Lindquist E.A."/>
            <person name="Lipzen A."/>
            <person name="Lundell T."/>
            <person name="Morin E."/>
            <person name="Murat C."/>
            <person name="Sun H."/>
            <person name="Tunlid A."/>
            <person name="Henrissat B."/>
            <person name="Grigoriev I.V."/>
            <person name="Hibbett D.S."/>
            <person name="Martin F."/>
            <person name="Nordberg H.P."/>
            <person name="Cantor M.N."/>
            <person name="Hua S.X."/>
        </authorList>
    </citation>
    <scope>NUCLEOTIDE SEQUENCE [LARGE SCALE GENOMIC DNA]</scope>
    <source>
        <strain evidence="5 6">F 1598</strain>
    </source>
</reference>
<dbReference type="PANTHER" id="PTHR12128">
    <property type="entry name" value="DIHYDRODIPICOLINATE SYNTHASE"/>
    <property type="match status" value="1"/>
</dbReference>
<dbReference type="PRINTS" id="PR00146">
    <property type="entry name" value="DHPICSNTHASE"/>
</dbReference>
<dbReference type="Gene3D" id="3.20.20.70">
    <property type="entry name" value="Aldolase class I"/>
    <property type="match status" value="1"/>
</dbReference>
<protein>
    <recommendedName>
        <fullName evidence="7">Dihydrodipicolinate synthetase</fullName>
    </recommendedName>
</protein>
<dbReference type="EMBL" id="KN832980">
    <property type="protein sequence ID" value="KIM87171.1"/>
    <property type="molecule type" value="Genomic_DNA"/>
</dbReference>
<evidence type="ECO:0000256" key="2">
    <source>
        <dbReference type="PIRNR" id="PIRNR001365"/>
    </source>
</evidence>
<dbReference type="InterPro" id="IPR002220">
    <property type="entry name" value="DapA-like"/>
</dbReference>